<dbReference type="EMBL" id="BK015189">
    <property type="protein sequence ID" value="DAD95065.1"/>
    <property type="molecule type" value="Genomic_DNA"/>
</dbReference>
<accession>A0A8S5NK34</accession>
<name>A0A8S5NK34_9CAUD</name>
<dbReference type="NCBIfam" id="TIGR01563">
    <property type="entry name" value="gp16_SPP1"/>
    <property type="match status" value="1"/>
</dbReference>
<dbReference type="Gene3D" id="2.40.10.270">
    <property type="entry name" value="Bacteriophage SPP1 head-tail adaptor protein"/>
    <property type="match status" value="1"/>
</dbReference>
<dbReference type="Pfam" id="PF05521">
    <property type="entry name" value="Phage_HCP"/>
    <property type="match status" value="1"/>
</dbReference>
<evidence type="ECO:0000313" key="1">
    <source>
        <dbReference type="EMBL" id="DAD95065.1"/>
    </source>
</evidence>
<protein>
    <submittedName>
        <fullName evidence="1">Head tail adaptor</fullName>
    </submittedName>
</protein>
<organism evidence="1">
    <name type="scientific">Siphoviridae sp. ctVqj4</name>
    <dbReference type="NCBI Taxonomy" id="2826359"/>
    <lineage>
        <taxon>Viruses</taxon>
        <taxon>Duplodnaviria</taxon>
        <taxon>Heunggongvirae</taxon>
        <taxon>Uroviricota</taxon>
        <taxon>Caudoviricetes</taxon>
    </lineage>
</organism>
<dbReference type="InterPro" id="IPR008767">
    <property type="entry name" value="Phage_SPP1_head-tail_adaptor"/>
</dbReference>
<reference evidence="1" key="1">
    <citation type="journal article" date="2021" name="Proc. Natl. Acad. Sci. U.S.A.">
        <title>A Catalog of Tens of Thousands of Viruses from Human Metagenomes Reveals Hidden Associations with Chronic Diseases.</title>
        <authorList>
            <person name="Tisza M.J."/>
            <person name="Buck C.B."/>
        </authorList>
    </citation>
    <scope>NUCLEOTIDE SEQUENCE</scope>
    <source>
        <strain evidence="1">CtVqj4</strain>
    </source>
</reference>
<sequence length="111" mass="13266">MSLCDRLKNRIDVYGRTENENELKEKDYIYAKKASIWAEISPQSGRESTGQGNTIYSEINYKFTIRINSLKTITNDMYFMYRGQRYDIVYFNPNYKYRDSVDVFCKLVVEH</sequence>
<proteinExistence type="predicted"/>
<dbReference type="InterPro" id="IPR038666">
    <property type="entry name" value="SSP1_head-tail_sf"/>
</dbReference>